<evidence type="ECO:0000313" key="2">
    <source>
        <dbReference type="EMBL" id="WVZ68429.1"/>
    </source>
</evidence>
<evidence type="ECO:0008006" key="4">
    <source>
        <dbReference type="Google" id="ProtNLM"/>
    </source>
</evidence>
<name>A0AAQ3T7B7_PASNO</name>
<evidence type="ECO:0000313" key="3">
    <source>
        <dbReference type="Proteomes" id="UP001341281"/>
    </source>
</evidence>
<dbReference type="AlphaFoldDB" id="A0AAQ3T7B7"/>
<feature type="transmembrane region" description="Helical" evidence="1">
    <location>
        <begin position="138"/>
        <end position="155"/>
    </location>
</feature>
<sequence>MRSVSRSGSSSAASGRMDVPLVNCPHCRVPVIRITSKKKETYGEVFFKCPNNVKDDPTTCGWIRSEQQYVHALAKAADEVREEVRHGDVNSKLKVELSDMKLQMEEFKHQFDSAVTEIWKMKVQMAELKHQLSVRHDSALVCAICVSLLVGFVVSKMM</sequence>
<proteinExistence type="predicted"/>
<evidence type="ECO:0000256" key="1">
    <source>
        <dbReference type="SAM" id="Phobius"/>
    </source>
</evidence>
<dbReference type="Proteomes" id="UP001341281">
    <property type="component" value="Chromosome 04"/>
</dbReference>
<organism evidence="2 3">
    <name type="scientific">Paspalum notatum var. saurae</name>
    <dbReference type="NCBI Taxonomy" id="547442"/>
    <lineage>
        <taxon>Eukaryota</taxon>
        <taxon>Viridiplantae</taxon>
        <taxon>Streptophyta</taxon>
        <taxon>Embryophyta</taxon>
        <taxon>Tracheophyta</taxon>
        <taxon>Spermatophyta</taxon>
        <taxon>Magnoliopsida</taxon>
        <taxon>Liliopsida</taxon>
        <taxon>Poales</taxon>
        <taxon>Poaceae</taxon>
        <taxon>PACMAD clade</taxon>
        <taxon>Panicoideae</taxon>
        <taxon>Andropogonodae</taxon>
        <taxon>Paspaleae</taxon>
        <taxon>Paspalinae</taxon>
        <taxon>Paspalum</taxon>
    </lineage>
</organism>
<accession>A0AAQ3T7B7</accession>
<keyword evidence="1" id="KW-0472">Membrane</keyword>
<gene>
    <name evidence="2" type="ORF">U9M48_017366</name>
</gene>
<protein>
    <recommendedName>
        <fullName evidence="4">Zinc finger GRF-type domain-containing protein</fullName>
    </recommendedName>
</protein>
<dbReference type="EMBL" id="CP144748">
    <property type="protein sequence ID" value="WVZ68429.1"/>
    <property type="molecule type" value="Genomic_DNA"/>
</dbReference>
<keyword evidence="3" id="KW-1185">Reference proteome</keyword>
<keyword evidence="1" id="KW-0812">Transmembrane</keyword>
<keyword evidence="1" id="KW-1133">Transmembrane helix</keyword>
<reference evidence="2 3" key="1">
    <citation type="submission" date="2024-02" db="EMBL/GenBank/DDBJ databases">
        <title>High-quality chromosome-scale genome assembly of Pensacola bahiagrass (Paspalum notatum Flugge var. saurae).</title>
        <authorList>
            <person name="Vega J.M."/>
            <person name="Podio M."/>
            <person name="Orjuela J."/>
            <person name="Siena L.A."/>
            <person name="Pessino S.C."/>
            <person name="Combes M.C."/>
            <person name="Mariac C."/>
            <person name="Albertini E."/>
            <person name="Pupilli F."/>
            <person name="Ortiz J.P.A."/>
            <person name="Leblanc O."/>
        </authorList>
    </citation>
    <scope>NUCLEOTIDE SEQUENCE [LARGE SCALE GENOMIC DNA]</scope>
    <source>
        <strain evidence="2">R1</strain>
        <tissue evidence="2">Leaf</tissue>
    </source>
</reference>